<organism evidence="6 8">
    <name type="scientific">Ooceraea biroi</name>
    <name type="common">Clonal raider ant</name>
    <name type="synonym">Cerapachys biroi</name>
    <dbReference type="NCBI Taxonomy" id="2015173"/>
    <lineage>
        <taxon>Eukaryota</taxon>
        <taxon>Metazoa</taxon>
        <taxon>Ecdysozoa</taxon>
        <taxon>Arthropoda</taxon>
        <taxon>Hexapoda</taxon>
        <taxon>Insecta</taxon>
        <taxon>Pterygota</taxon>
        <taxon>Neoptera</taxon>
        <taxon>Endopterygota</taxon>
        <taxon>Hymenoptera</taxon>
        <taxon>Apocrita</taxon>
        <taxon>Aculeata</taxon>
        <taxon>Formicoidea</taxon>
        <taxon>Formicidae</taxon>
        <taxon>Dorylinae</taxon>
        <taxon>Ooceraea</taxon>
    </lineage>
</organism>
<reference evidence="7" key="2">
    <citation type="journal article" date="2018" name="Genome Res.">
        <title>The genomic architecture and molecular evolution of ant odorant receptors.</title>
        <authorList>
            <person name="McKenzie S.K."/>
            <person name="Kronauer D.J.C."/>
        </authorList>
    </citation>
    <scope>NUCLEOTIDE SEQUENCE [LARGE SCALE GENOMIC DNA]</scope>
    <source>
        <strain evidence="7">Clonal line C1</strain>
    </source>
</reference>
<dbReference type="InterPro" id="IPR001436">
    <property type="entry name" value="Alpha-crystallin/sHSP_animal"/>
</dbReference>
<dbReference type="GO" id="GO:0009408">
    <property type="term" value="P:response to heat"/>
    <property type="evidence" value="ECO:0007669"/>
    <property type="project" value="TreeGrafter"/>
</dbReference>
<evidence type="ECO:0000256" key="2">
    <source>
        <dbReference type="PROSITE-ProRule" id="PRU00285"/>
    </source>
</evidence>
<dbReference type="Proteomes" id="UP000053097">
    <property type="component" value="Unassembled WGS sequence"/>
</dbReference>
<evidence type="ECO:0000256" key="4">
    <source>
        <dbReference type="SAM" id="MobiDB-lite"/>
    </source>
</evidence>
<evidence type="ECO:0000256" key="3">
    <source>
        <dbReference type="RuleBase" id="RU003616"/>
    </source>
</evidence>
<protein>
    <submittedName>
        <fullName evidence="6">Protein lethal(2)essential for life</fullName>
    </submittedName>
</protein>
<evidence type="ECO:0000313" key="7">
    <source>
        <dbReference type="EMBL" id="RLU24617.1"/>
    </source>
</evidence>
<keyword evidence="1" id="KW-0346">Stress response</keyword>
<dbReference type="CDD" id="cd06526">
    <property type="entry name" value="metazoan_ACD"/>
    <property type="match status" value="1"/>
</dbReference>
<dbReference type="PRINTS" id="PR00299">
    <property type="entry name" value="ACRYSTALLIN"/>
</dbReference>
<dbReference type="InterPro" id="IPR008978">
    <property type="entry name" value="HSP20-like_chaperone"/>
</dbReference>
<gene>
    <name evidence="7" type="ORF">DMN91_002706</name>
    <name evidence="6" type="ORF">X777_02047</name>
</gene>
<dbReference type="EMBL" id="QOIP01000003">
    <property type="protein sequence ID" value="RLU24617.1"/>
    <property type="molecule type" value="Genomic_DNA"/>
</dbReference>
<dbReference type="Pfam" id="PF00011">
    <property type="entry name" value="HSP20"/>
    <property type="match status" value="1"/>
</dbReference>
<evidence type="ECO:0000259" key="5">
    <source>
        <dbReference type="PROSITE" id="PS01031"/>
    </source>
</evidence>
<keyword evidence="8" id="KW-1185">Reference proteome</keyword>
<feature type="domain" description="SHSP" evidence="5">
    <location>
        <begin position="62"/>
        <end position="170"/>
    </location>
</feature>
<accession>A0A026WNG0</accession>
<dbReference type="PROSITE" id="PS01031">
    <property type="entry name" value="SHSP"/>
    <property type="match status" value="1"/>
</dbReference>
<feature type="compositionally biased region" description="Polar residues" evidence="4">
    <location>
        <begin position="209"/>
        <end position="221"/>
    </location>
</feature>
<dbReference type="SUPFAM" id="SSF49764">
    <property type="entry name" value="HSP20-like chaperones"/>
    <property type="match status" value="1"/>
</dbReference>
<dbReference type="Proteomes" id="UP000279307">
    <property type="component" value="Chromosome 3"/>
</dbReference>
<dbReference type="OrthoDB" id="1431247at2759"/>
<reference evidence="7" key="3">
    <citation type="submission" date="2018-07" db="EMBL/GenBank/DDBJ databases">
        <authorList>
            <person name="Mckenzie S.K."/>
            <person name="Kronauer D.J.C."/>
        </authorList>
    </citation>
    <scope>NUCLEOTIDE SEQUENCE</scope>
    <source>
        <strain evidence="7">Clonal line C1</strain>
    </source>
</reference>
<proteinExistence type="inferred from homology"/>
<feature type="compositionally biased region" description="Basic and acidic residues" evidence="4">
    <location>
        <begin position="195"/>
        <end position="208"/>
    </location>
</feature>
<feature type="region of interest" description="Disordered" evidence="4">
    <location>
        <begin position="168"/>
        <end position="221"/>
    </location>
</feature>
<dbReference type="GO" id="GO:0042026">
    <property type="term" value="P:protein refolding"/>
    <property type="evidence" value="ECO:0007669"/>
    <property type="project" value="TreeGrafter"/>
</dbReference>
<sequence length="221" mass="25312">MSLLPLLLSAWWADLDRPLMDRNLGSAAAPPDEPIFPRIYDRYYPIAEYDRGVLDFHHKPWMDLLRRRTGGIVGTDKENFKVIIDVHQFKPEEVSVKLIDRCLLVEAKHEETRDEHGSVSRQFVRRYQLPDRADVDQVMSTVSSDGFLTITAPLKPKEEKQERVIKIELTGQPAIRRSGEDQEPVTEASATTSSTEKKTAENEIREELTTQGQQEATKPEK</sequence>
<dbReference type="GO" id="GO:0005634">
    <property type="term" value="C:nucleus"/>
    <property type="evidence" value="ECO:0007669"/>
    <property type="project" value="TreeGrafter"/>
</dbReference>
<dbReference type="OMA" id="VICAQRK"/>
<dbReference type="PANTHER" id="PTHR45640">
    <property type="entry name" value="HEAT SHOCK PROTEIN HSP-12.2-RELATED"/>
    <property type="match status" value="1"/>
</dbReference>
<dbReference type="STRING" id="2015173.A0A026WNG0"/>
<name>A0A026WNG0_OOCBI</name>
<dbReference type="GO" id="GO:0051082">
    <property type="term" value="F:unfolded protein binding"/>
    <property type="evidence" value="ECO:0007669"/>
    <property type="project" value="TreeGrafter"/>
</dbReference>
<reference evidence="6 8" key="1">
    <citation type="journal article" date="2014" name="Curr. Biol.">
        <title>The genome of the clonal raider ant Cerapachys biroi.</title>
        <authorList>
            <person name="Oxley P.R."/>
            <person name="Ji L."/>
            <person name="Fetter-Pruneda I."/>
            <person name="McKenzie S.K."/>
            <person name="Li C."/>
            <person name="Hu H."/>
            <person name="Zhang G."/>
            <person name="Kronauer D.J."/>
        </authorList>
    </citation>
    <scope>NUCLEOTIDE SEQUENCE [LARGE SCALE GENOMIC DNA]</scope>
</reference>
<dbReference type="GO" id="GO:0005737">
    <property type="term" value="C:cytoplasm"/>
    <property type="evidence" value="ECO:0007669"/>
    <property type="project" value="TreeGrafter"/>
</dbReference>
<evidence type="ECO:0000256" key="1">
    <source>
        <dbReference type="ARBA" id="ARBA00023016"/>
    </source>
</evidence>
<dbReference type="AlphaFoldDB" id="A0A026WNG0"/>
<comment type="similarity">
    <text evidence="2 3">Belongs to the small heat shock protein (HSP20) family.</text>
</comment>
<dbReference type="InterPro" id="IPR002068">
    <property type="entry name" value="A-crystallin/Hsp20_dom"/>
</dbReference>
<dbReference type="Gene3D" id="2.60.40.790">
    <property type="match status" value="1"/>
</dbReference>
<dbReference type="PANTHER" id="PTHR45640:SF13">
    <property type="entry name" value="HEAT SHOCK PROTEIN 22-RELATED"/>
    <property type="match status" value="1"/>
</dbReference>
<evidence type="ECO:0000313" key="6">
    <source>
        <dbReference type="EMBL" id="EZA57513.1"/>
    </source>
</evidence>
<evidence type="ECO:0000313" key="8">
    <source>
        <dbReference type="Proteomes" id="UP000053097"/>
    </source>
</evidence>
<dbReference type="EMBL" id="KK107144">
    <property type="protein sequence ID" value="EZA57513.1"/>
    <property type="molecule type" value="Genomic_DNA"/>
</dbReference>